<evidence type="ECO:0000313" key="2">
    <source>
        <dbReference type="EMBL" id="KAG7384012.1"/>
    </source>
</evidence>
<gene>
    <name evidence="2" type="ORF">PHYPSEUDO_003037</name>
</gene>
<reference evidence="2" key="1">
    <citation type="submission" date="2021-02" db="EMBL/GenBank/DDBJ databases">
        <authorList>
            <person name="Palmer J.M."/>
        </authorList>
    </citation>
    <scope>NUCLEOTIDE SEQUENCE</scope>
    <source>
        <strain evidence="2">SCRP734</strain>
    </source>
</reference>
<sequence length="109" mass="12311">MFQLKMQQENKRKNSKVTFAGILQSRTTNGAINLDGESGSRRIAKYVLSRHQAVSWVLLRPTTAAAVTFRAYLPEYKYDKAIPAELKGKIERSPGKSPAKRRRVDSDSE</sequence>
<comment type="caution">
    <text evidence="2">The sequence shown here is derived from an EMBL/GenBank/DDBJ whole genome shotgun (WGS) entry which is preliminary data.</text>
</comment>
<accession>A0A8T1VRK0</accession>
<dbReference type="Proteomes" id="UP000694044">
    <property type="component" value="Unassembled WGS sequence"/>
</dbReference>
<proteinExistence type="predicted"/>
<organism evidence="2 3">
    <name type="scientific">Phytophthora pseudosyringae</name>
    <dbReference type="NCBI Taxonomy" id="221518"/>
    <lineage>
        <taxon>Eukaryota</taxon>
        <taxon>Sar</taxon>
        <taxon>Stramenopiles</taxon>
        <taxon>Oomycota</taxon>
        <taxon>Peronosporomycetes</taxon>
        <taxon>Peronosporales</taxon>
        <taxon>Peronosporaceae</taxon>
        <taxon>Phytophthora</taxon>
    </lineage>
</organism>
<keyword evidence="3" id="KW-1185">Reference proteome</keyword>
<protein>
    <submittedName>
        <fullName evidence="2">Uncharacterized protein</fullName>
    </submittedName>
</protein>
<feature type="region of interest" description="Disordered" evidence="1">
    <location>
        <begin position="88"/>
        <end position="109"/>
    </location>
</feature>
<evidence type="ECO:0000256" key="1">
    <source>
        <dbReference type="SAM" id="MobiDB-lite"/>
    </source>
</evidence>
<dbReference type="AlphaFoldDB" id="A0A8T1VRK0"/>
<evidence type="ECO:0000313" key="3">
    <source>
        <dbReference type="Proteomes" id="UP000694044"/>
    </source>
</evidence>
<name>A0A8T1VRK0_9STRA</name>
<dbReference type="EMBL" id="JAGDFM010000159">
    <property type="protein sequence ID" value="KAG7384012.1"/>
    <property type="molecule type" value="Genomic_DNA"/>
</dbReference>